<keyword evidence="2" id="KW-1185">Reference proteome</keyword>
<dbReference type="KEGG" id="mgod:E7746_06565"/>
<organism evidence="1 2">
    <name type="scientific">Muribaculum gordoncarteri</name>
    <dbReference type="NCBI Taxonomy" id="2530390"/>
    <lineage>
        <taxon>Bacteria</taxon>
        <taxon>Pseudomonadati</taxon>
        <taxon>Bacteroidota</taxon>
        <taxon>Bacteroidia</taxon>
        <taxon>Bacteroidales</taxon>
        <taxon>Muribaculaceae</taxon>
        <taxon>Muribaculum</taxon>
    </lineage>
</organism>
<dbReference type="AlphaFoldDB" id="A0A4V1D1L0"/>
<sequence length="120" mass="14372">METITLEYLSRKIESLQELTLSVLELLKTEKKNEKRRKEEKEELMEIPPISKTLAASLLLMSPRQLQRVRDRYKFKWVKHGKETHYFLLPILTAIGQFNLTWDPAVFEKIKLSYQNRPRL</sequence>
<dbReference type="OrthoDB" id="1092471at2"/>
<protein>
    <submittedName>
        <fullName evidence="1">Uncharacterized protein</fullName>
    </submittedName>
</protein>
<reference evidence="1 2" key="1">
    <citation type="submission" date="2019-02" db="EMBL/GenBank/DDBJ databases">
        <title>Isolation and identification of novel species under the genus Muribaculum.</title>
        <authorList>
            <person name="Miyake S."/>
            <person name="Ding Y."/>
            <person name="Low A."/>
            <person name="Soh M."/>
            <person name="Seedorf H."/>
        </authorList>
    </citation>
    <scope>NUCLEOTIDE SEQUENCE [LARGE SCALE GENOMIC DNA]</scope>
    <source>
        <strain evidence="1 2">TLL-A4</strain>
    </source>
</reference>
<proteinExistence type="predicted"/>
<name>A0A4V1D1L0_9BACT</name>
<accession>A0A4V1D1L0</accession>
<evidence type="ECO:0000313" key="2">
    <source>
        <dbReference type="Proteomes" id="UP000297031"/>
    </source>
</evidence>
<dbReference type="EMBL" id="CP039393">
    <property type="protein sequence ID" value="QCD35577.1"/>
    <property type="molecule type" value="Genomic_DNA"/>
</dbReference>
<evidence type="ECO:0000313" key="1">
    <source>
        <dbReference type="EMBL" id="QCD35577.1"/>
    </source>
</evidence>
<dbReference type="Proteomes" id="UP000297031">
    <property type="component" value="Chromosome"/>
</dbReference>
<gene>
    <name evidence="1" type="ORF">E7746_06565</name>
</gene>
<dbReference type="RefSeq" id="WP_121697889.1">
    <property type="nucleotide sequence ID" value="NZ_CP039393.1"/>
</dbReference>